<evidence type="ECO:0000313" key="11">
    <source>
        <dbReference type="Proteomes" id="UP000494206"/>
    </source>
</evidence>
<keyword evidence="6" id="KW-0687">Ribonucleoprotein</keyword>
<keyword evidence="4" id="KW-0689">Ribosomal protein</keyword>
<evidence type="ECO:0000256" key="6">
    <source>
        <dbReference type="ARBA" id="ARBA00023274"/>
    </source>
</evidence>
<comment type="caution">
    <text evidence="10">The sequence shown here is derived from an EMBL/GenBank/DDBJ whole genome shotgun (WGS) entry which is preliminary data.</text>
</comment>
<keyword evidence="9" id="KW-0175">Coiled coil</keyword>
<evidence type="ECO:0000256" key="7">
    <source>
        <dbReference type="ARBA" id="ARBA00035249"/>
    </source>
</evidence>
<evidence type="ECO:0000256" key="3">
    <source>
        <dbReference type="ARBA" id="ARBA00022946"/>
    </source>
</evidence>
<organism evidence="10 11">
    <name type="scientific">Caenorhabditis bovis</name>
    <dbReference type="NCBI Taxonomy" id="2654633"/>
    <lineage>
        <taxon>Eukaryota</taxon>
        <taxon>Metazoa</taxon>
        <taxon>Ecdysozoa</taxon>
        <taxon>Nematoda</taxon>
        <taxon>Chromadorea</taxon>
        <taxon>Rhabditida</taxon>
        <taxon>Rhabditina</taxon>
        <taxon>Rhabditomorpha</taxon>
        <taxon>Rhabditoidea</taxon>
        <taxon>Rhabditidae</taxon>
        <taxon>Peloderinae</taxon>
        <taxon>Caenorhabditis</taxon>
    </lineage>
</organism>
<comment type="similarity">
    <text evidence="2">Belongs to the universal ribosomal protein uS15 family.</text>
</comment>
<evidence type="ECO:0000313" key="10">
    <source>
        <dbReference type="EMBL" id="CAB3407265.1"/>
    </source>
</evidence>
<dbReference type="OrthoDB" id="441444at2759"/>
<dbReference type="GO" id="GO:0032543">
    <property type="term" value="P:mitochondrial translation"/>
    <property type="evidence" value="ECO:0007669"/>
    <property type="project" value="TreeGrafter"/>
</dbReference>
<keyword evidence="3" id="KW-0809">Transit peptide</keyword>
<dbReference type="EMBL" id="CADEPM010000006">
    <property type="protein sequence ID" value="CAB3407265.1"/>
    <property type="molecule type" value="Genomic_DNA"/>
</dbReference>
<keyword evidence="11" id="KW-1185">Reference proteome</keyword>
<evidence type="ECO:0000256" key="1">
    <source>
        <dbReference type="ARBA" id="ARBA00004173"/>
    </source>
</evidence>
<evidence type="ECO:0000256" key="8">
    <source>
        <dbReference type="ARBA" id="ARBA00035528"/>
    </source>
</evidence>
<keyword evidence="5" id="KW-0496">Mitochondrion</keyword>
<dbReference type="PANTHER" id="PTHR46685">
    <property type="entry name" value="28S RIBOSOMAL PROTEIN S15, MITOCHONDRIAL"/>
    <property type="match status" value="1"/>
</dbReference>
<dbReference type="Gene3D" id="1.10.287.10">
    <property type="entry name" value="S15/NS1, RNA-binding"/>
    <property type="match status" value="1"/>
</dbReference>
<evidence type="ECO:0000256" key="4">
    <source>
        <dbReference type="ARBA" id="ARBA00022980"/>
    </source>
</evidence>
<gene>
    <name evidence="10" type="ORF">CBOVIS_LOCUS9219</name>
</gene>
<comment type="subcellular location">
    <subcellularLocation>
        <location evidence="1">Mitochondrion</location>
    </subcellularLocation>
</comment>
<dbReference type="GO" id="GO:0003723">
    <property type="term" value="F:RNA binding"/>
    <property type="evidence" value="ECO:0007669"/>
    <property type="project" value="TreeGrafter"/>
</dbReference>
<dbReference type="PANTHER" id="PTHR46685:SF1">
    <property type="entry name" value="SMALL RIBOSOMAL SUBUNIT PROTEIN US15M"/>
    <property type="match status" value="1"/>
</dbReference>
<proteinExistence type="inferred from homology"/>
<accession>A0A8S1EU95</accession>
<evidence type="ECO:0000256" key="9">
    <source>
        <dbReference type="SAM" id="Coils"/>
    </source>
</evidence>
<evidence type="ECO:0000256" key="5">
    <source>
        <dbReference type="ARBA" id="ARBA00023128"/>
    </source>
</evidence>
<dbReference type="Proteomes" id="UP000494206">
    <property type="component" value="Unassembled WGS sequence"/>
</dbReference>
<dbReference type="InterPro" id="IPR052137">
    <property type="entry name" value="uS15_ribosomal"/>
</dbReference>
<dbReference type="AlphaFoldDB" id="A0A8S1EU95"/>
<reference evidence="10 11" key="1">
    <citation type="submission" date="2020-04" db="EMBL/GenBank/DDBJ databases">
        <authorList>
            <person name="Laetsch R D."/>
            <person name="Stevens L."/>
            <person name="Kumar S."/>
            <person name="Blaxter L. M."/>
        </authorList>
    </citation>
    <scope>NUCLEOTIDE SEQUENCE [LARGE SCALE GENOMIC DNA]</scope>
</reference>
<dbReference type="GO" id="GO:0005763">
    <property type="term" value="C:mitochondrial small ribosomal subunit"/>
    <property type="evidence" value="ECO:0007669"/>
    <property type="project" value="TreeGrafter"/>
</dbReference>
<evidence type="ECO:0000256" key="2">
    <source>
        <dbReference type="ARBA" id="ARBA00008434"/>
    </source>
</evidence>
<dbReference type="SUPFAM" id="SSF47060">
    <property type="entry name" value="S15/NS1 RNA-binding domain"/>
    <property type="match status" value="1"/>
</dbReference>
<sequence>MKSLQLQRFVHTSAQTLRGRSSFFNIHQKVTDPAKQDPEYFEKKARQLPLDENYIDNLTKLYYEKIGSERDLGLKASDNLIVENTDFGLPKIDKSKIRSKYEDLDVLKNAPESVRKIFSVEMATRRELSNEWKSALIQSVRQHSLDESSLEMKVAWMTALIRHWSLLANDIAQTTPKKPTWLTHRIWLVINERRKTLRILREQNEEAFNKCIKNLKIAYHIPKQPSHVKTRKAWAEAQLKLRVEQEKEARLEELHAKYDQQNLEHKREVEERRIALMKELSQVEEKLKNIEILEGRRTEKVGNYEPPLISSLTETVLHSMLFYHPPPTMVQN</sequence>
<dbReference type="GO" id="GO:0003735">
    <property type="term" value="F:structural constituent of ribosome"/>
    <property type="evidence" value="ECO:0007669"/>
    <property type="project" value="TreeGrafter"/>
</dbReference>
<name>A0A8S1EU95_9PELO</name>
<protein>
    <recommendedName>
        <fullName evidence="7">Small ribosomal subunit protein uS15m</fullName>
    </recommendedName>
    <alternativeName>
        <fullName evidence="8">28S ribosomal protein S15, mitochondrial</fullName>
    </alternativeName>
</protein>
<dbReference type="InterPro" id="IPR009068">
    <property type="entry name" value="uS15_NS1_RNA-bd_sf"/>
</dbReference>
<feature type="coiled-coil region" evidence="9">
    <location>
        <begin position="241"/>
        <end position="293"/>
    </location>
</feature>